<dbReference type="Gene3D" id="2.70.98.50">
    <property type="entry name" value="putative glycoside hydrolase family protein from bacillus halodurans"/>
    <property type="match status" value="1"/>
</dbReference>
<dbReference type="Pfam" id="PF21307">
    <property type="entry name" value="Glyco_hydro_95_C"/>
    <property type="match status" value="1"/>
</dbReference>
<reference evidence="4 5" key="1">
    <citation type="submission" date="2022-10" db="EMBL/GenBank/DDBJ databases">
        <title>Luteolibacter arcticus strain CCTCC AB 2014275, whole genome shotgun sequencing project.</title>
        <authorList>
            <person name="Zhao G."/>
            <person name="Shen L."/>
        </authorList>
    </citation>
    <scope>NUCLEOTIDE SEQUENCE [LARGE SCALE GENOMIC DNA]</scope>
    <source>
        <strain evidence="4 5">CCTCC AB 2014275</strain>
    </source>
</reference>
<feature type="signal peptide" evidence="1">
    <location>
        <begin position="1"/>
        <end position="19"/>
    </location>
</feature>
<sequence>MINILFPLCLCLLSLSALAEDTALKIVGQYKAVFTSPPRKIPASTAVDAPLLGNGDLLVALGGKAEKLRFHVSKNDLWVMRGDHDTRPQPLARLDVGLSGMEDASYRVEQDLAQAITTGTFTKEKTTVTLETGVAATENLLWIKLSVSGGEIQGRAGLFLPSQDGQTEIPVGTHTSVRNSQGIYRKGNACEETVIRGTDGVQVAERKFSQKVVVPSGATCAMRVVGAKESFVLTPQKPVLIVMSASGLANTPDFRAAAIKRATTFGKDELPAVRQAHQRWWQGFWDKSFVEIPDKLLEQRYYLSHYGMACASRLRGFPPGIFGWNTTDTPMWNGDYHMNYNLVAPFYGLYAANHIEQADPCNDAIIDSLENSRDFCRKQFGFDGIAQRVAHGPKGSLAHLTDAGQKSHASYSCVPLSFRWYATYDLDFARQAYPFVRGVAEFWENYLTFEGGRYVIYKDSAHEQSGADMNSLHSLAFVRMVMNLSLDMSRELKVDAGKHEKWNHILDHLSAYPTITGADLPANFRPKDESLWSLPIFRYTEQGIPWYRSNVVGVQHIYPAGGIGLDSPPELLQRARNQVRMLGRWRDFNGMNSLYAAGVRVGYDPDTILKILHETMAAIGGPNGMISGNPHGVEHFSIVSNTIQEMLLQSHEGTIRFFPCWPRNHDARFGTLRARGAFLINAELKNGTVTGVKLLSEKGRDCTLANPWPEKKVQVIRGGQPAETVEGERFTFKTVVGETLELRAN</sequence>
<comment type="caution">
    <text evidence="4">The sequence shown here is derived from an EMBL/GenBank/DDBJ whole genome shotgun (WGS) entry which is preliminary data.</text>
</comment>
<name>A0ABT3GK04_9BACT</name>
<organism evidence="4 5">
    <name type="scientific">Luteolibacter arcticus</name>
    <dbReference type="NCBI Taxonomy" id="1581411"/>
    <lineage>
        <taxon>Bacteria</taxon>
        <taxon>Pseudomonadati</taxon>
        <taxon>Verrucomicrobiota</taxon>
        <taxon>Verrucomicrobiia</taxon>
        <taxon>Verrucomicrobiales</taxon>
        <taxon>Verrucomicrobiaceae</taxon>
        <taxon>Luteolibacter</taxon>
    </lineage>
</organism>
<evidence type="ECO:0000256" key="1">
    <source>
        <dbReference type="SAM" id="SignalP"/>
    </source>
</evidence>
<dbReference type="Gene3D" id="2.60.40.1180">
    <property type="entry name" value="Golgi alpha-mannosidase II"/>
    <property type="match status" value="1"/>
</dbReference>
<dbReference type="Proteomes" id="UP001320876">
    <property type="component" value="Unassembled WGS sequence"/>
</dbReference>
<protein>
    <submittedName>
        <fullName evidence="4">Uncharacterized protein</fullName>
    </submittedName>
</protein>
<dbReference type="PANTHER" id="PTHR31084">
    <property type="entry name" value="ALPHA-L-FUCOSIDASE 2"/>
    <property type="match status" value="1"/>
</dbReference>
<evidence type="ECO:0000313" key="4">
    <source>
        <dbReference type="EMBL" id="MCW1923842.1"/>
    </source>
</evidence>
<feature type="chain" id="PRO_5046861607" evidence="1">
    <location>
        <begin position="20"/>
        <end position="745"/>
    </location>
</feature>
<feature type="domain" description="Glycosyl hydrolase family 95 catalytic" evidence="3">
    <location>
        <begin position="295"/>
        <end position="512"/>
    </location>
</feature>
<keyword evidence="1" id="KW-0732">Signal</keyword>
<keyword evidence="5" id="KW-1185">Reference proteome</keyword>
<gene>
    <name evidence="4" type="ORF">OKA05_14840</name>
</gene>
<evidence type="ECO:0000259" key="2">
    <source>
        <dbReference type="Pfam" id="PF21307"/>
    </source>
</evidence>
<dbReference type="InterPro" id="IPR013780">
    <property type="entry name" value="Glyco_hydro_b"/>
</dbReference>
<dbReference type="EMBL" id="JAPDDT010000006">
    <property type="protein sequence ID" value="MCW1923842.1"/>
    <property type="molecule type" value="Genomic_DNA"/>
</dbReference>
<dbReference type="InterPro" id="IPR049053">
    <property type="entry name" value="AFCA-like_C"/>
</dbReference>
<dbReference type="PANTHER" id="PTHR31084:SF0">
    <property type="entry name" value="ALPHA-L-FUCOSIDASE 2"/>
    <property type="match status" value="1"/>
</dbReference>
<accession>A0ABT3GK04</accession>
<feature type="domain" description="Alpha fucosidase A-like C-terminal" evidence="2">
    <location>
        <begin position="649"/>
        <end position="740"/>
    </location>
</feature>
<dbReference type="SUPFAM" id="SSF48208">
    <property type="entry name" value="Six-hairpin glycosidases"/>
    <property type="match status" value="1"/>
</dbReference>
<proteinExistence type="predicted"/>
<evidence type="ECO:0000313" key="5">
    <source>
        <dbReference type="Proteomes" id="UP001320876"/>
    </source>
</evidence>
<dbReference type="InterPro" id="IPR054363">
    <property type="entry name" value="GH95_cat"/>
</dbReference>
<dbReference type="RefSeq" id="WP_264487949.1">
    <property type="nucleotide sequence ID" value="NZ_JAPDDT010000006.1"/>
</dbReference>
<evidence type="ECO:0000259" key="3">
    <source>
        <dbReference type="Pfam" id="PF22124"/>
    </source>
</evidence>
<dbReference type="Pfam" id="PF22124">
    <property type="entry name" value="Glyco_hydro_95_cat"/>
    <property type="match status" value="1"/>
</dbReference>
<dbReference type="InterPro" id="IPR008928">
    <property type="entry name" value="6-hairpin_glycosidase_sf"/>
</dbReference>